<evidence type="ECO:0000313" key="3">
    <source>
        <dbReference type="Proteomes" id="UP000735302"/>
    </source>
</evidence>
<evidence type="ECO:0000313" key="2">
    <source>
        <dbReference type="EMBL" id="GFO33798.1"/>
    </source>
</evidence>
<name>A0AAV4CPK7_9GAST</name>
<dbReference type="Proteomes" id="UP000735302">
    <property type="component" value="Unassembled WGS sequence"/>
</dbReference>
<accession>A0AAV4CPK7</accession>
<comment type="caution">
    <text evidence="2">The sequence shown here is derived from an EMBL/GenBank/DDBJ whole genome shotgun (WGS) entry which is preliminary data.</text>
</comment>
<evidence type="ECO:0000256" key="1">
    <source>
        <dbReference type="SAM" id="Phobius"/>
    </source>
</evidence>
<feature type="transmembrane region" description="Helical" evidence="1">
    <location>
        <begin position="20"/>
        <end position="43"/>
    </location>
</feature>
<dbReference type="EMBL" id="BLXT01006838">
    <property type="protein sequence ID" value="GFO33798.1"/>
    <property type="molecule type" value="Genomic_DNA"/>
</dbReference>
<protein>
    <submittedName>
        <fullName evidence="2">Uncharacterized protein</fullName>
    </submittedName>
</protein>
<keyword evidence="1" id="KW-0472">Membrane</keyword>
<sequence>MLTKHFRLPVMRAKENGPTFCHASLVLFLAVQPVIFLSLSLIASLRFAPLASLPVRPLLKEMGATRFVDMLIYIKKREDGDGYISA</sequence>
<keyword evidence="1" id="KW-0812">Transmembrane</keyword>
<keyword evidence="3" id="KW-1185">Reference proteome</keyword>
<dbReference type="AlphaFoldDB" id="A0AAV4CPK7"/>
<gene>
    <name evidence="2" type="ORF">PoB_006030300</name>
</gene>
<organism evidence="2 3">
    <name type="scientific">Plakobranchus ocellatus</name>
    <dbReference type="NCBI Taxonomy" id="259542"/>
    <lineage>
        <taxon>Eukaryota</taxon>
        <taxon>Metazoa</taxon>
        <taxon>Spiralia</taxon>
        <taxon>Lophotrochozoa</taxon>
        <taxon>Mollusca</taxon>
        <taxon>Gastropoda</taxon>
        <taxon>Heterobranchia</taxon>
        <taxon>Euthyneura</taxon>
        <taxon>Panpulmonata</taxon>
        <taxon>Sacoglossa</taxon>
        <taxon>Placobranchoidea</taxon>
        <taxon>Plakobranchidae</taxon>
        <taxon>Plakobranchus</taxon>
    </lineage>
</organism>
<proteinExistence type="predicted"/>
<keyword evidence="1" id="KW-1133">Transmembrane helix</keyword>
<reference evidence="2 3" key="1">
    <citation type="journal article" date="2021" name="Elife">
        <title>Chloroplast acquisition without the gene transfer in kleptoplastic sea slugs, Plakobranchus ocellatus.</title>
        <authorList>
            <person name="Maeda T."/>
            <person name="Takahashi S."/>
            <person name="Yoshida T."/>
            <person name="Shimamura S."/>
            <person name="Takaki Y."/>
            <person name="Nagai Y."/>
            <person name="Toyoda A."/>
            <person name="Suzuki Y."/>
            <person name="Arimoto A."/>
            <person name="Ishii H."/>
            <person name="Satoh N."/>
            <person name="Nishiyama T."/>
            <person name="Hasebe M."/>
            <person name="Maruyama T."/>
            <person name="Minagawa J."/>
            <person name="Obokata J."/>
            <person name="Shigenobu S."/>
        </authorList>
    </citation>
    <scope>NUCLEOTIDE SEQUENCE [LARGE SCALE GENOMIC DNA]</scope>
</reference>